<dbReference type="InterPro" id="IPR012337">
    <property type="entry name" value="RNaseH-like_sf"/>
</dbReference>
<dbReference type="InterPro" id="IPR013520">
    <property type="entry name" value="Ribonucl_H"/>
</dbReference>
<organism evidence="6 7">
    <name type="scientific">Oxalicibacterium faecigallinarum</name>
    <dbReference type="NCBI Taxonomy" id="573741"/>
    <lineage>
        <taxon>Bacteria</taxon>
        <taxon>Pseudomonadati</taxon>
        <taxon>Pseudomonadota</taxon>
        <taxon>Betaproteobacteria</taxon>
        <taxon>Burkholderiales</taxon>
        <taxon>Oxalobacteraceae</taxon>
        <taxon>Oxalicibacterium</taxon>
    </lineage>
</organism>
<dbReference type="InterPro" id="IPR006054">
    <property type="entry name" value="DnaQ"/>
</dbReference>
<dbReference type="Pfam" id="PF00929">
    <property type="entry name" value="RNase_T"/>
    <property type="match status" value="1"/>
</dbReference>
<dbReference type="Gene3D" id="3.30.420.10">
    <property type="entry name" value="Ribonuclease H-like superfamily/Ribonuclease H"/>
    <property type="match status" value="1"/>
</dbReference>
<evidence type="ECO:0000256" key="4">
    <source>
        <dbReference type="ARBA" id="ARBA00049244"/>
    </source>
</evidence>
<accession>A0A8J3APN4</accession>
<evidence type="ECO:0000256" key="3">
    <source>
        <dbReference type="ARBA" id="ARBA00026073"/>
    </source>
</evidence>
<evidence type="ECO:0000256" key="2">
    <source>
        <dbReference type="ARBA" id="ARBA00025483"/>
    </source>
</evidence>
<feature type="domain" description="Exonuclease" evidence="5">
    <location>
        <begin position="6"/>
        <end position="171"/>
    </location>
</feature>
<evidence type="ECO:0000313" key="6">
    <source>
        <dbReference type="EMBL" id="GGI18766.1"/>
    </source>
</evidence>
<dbReference type="Proteomes" id="UP000642180">
    <property type="component" value="Unassembled WGS sequence"/>
</dbReference>
<dbReference type="NCBIfam" id="TIGR00573">
    <property type="entry name" value="dnaq"/>
    <property type="match status" value="1"/>
</dbReference>
<dbReference type="PANTHER" id="PTHR30231:SF37">
    <property type="entry name" value="EXODEOXYRIBONUCLEASE 10"/>
    <property type="match status" value="1"/>
</dbReference>
<comment type="function">
    <text evidence="2">DNA polymerase III is a complex, multichain enzyme responsible for most of the replicative synthesis in bacteria. The epsilon subunit contain the editing function and is a proofreading 3'-5' exonuclease.</text>
</comment>
<comment type="catalytic activity">
    <reaction evidence="4">
        <text>DNA(n) + a 2'-deoxyribonucleoside 5'-triphosphate = DNA(n+1) + diphosphate</text>
        <dbReference type="Rhea" id="RHEA:22508"/>
        <dbReference type="Rhea" id="RHEA-COMP:17339"/>
        <dbReference type="Rhea" id="RHEA-COMP:17340"/>
        <dbReference type="ChEBI" id="CHEBI:33019"/>
        <dbReference type="ChEBI" id="CHEBI:61560"/>
        <dbReference type="ChEBI" id="CHEBI:173112"/>
        <dbReference type="EC" id="2.7.7.7"/>
    </reaction>
</comment>
<dbReference type="RefSeq" id="WP_188380687.1">
    <property type="nucleotide sequence ID" value="NZ_BMDI01000001.1"/>
</dbReference>
<sequence>MTPAEKLLFVDLETTGANAANDRITEIGIVTVDPDGRIDRWSSFVNPGMRIPPFIQQLTGIDDAMVEYAPSFSSLADELSMRLSGGLFIAHNARFDYGFLHHAFARAGHLLTSEALCTVKLSRKLYPEEKKHNLDILIARHALIPSARHRALADADLLWQLWCRLHAVLPVEQIASAIHALRHVPKIEPVTPPIAPDGKSAIH</sequence>
<name>A0A8J3APN4_9BURK</name>
<proteinExistence type="predicted"/>
<evidence type="ECO:0000256" key="1">
    <source>
        <dbReference type="ARBA" id="ARBA00012417"/>
    </source>
</evidence>
<protein>
    <recommendedName>
        <fullName evidence="1">DNA-directed DNA polymerase</fullName>
        <ecNumber evidence="1">2.7.7.7</ecNumber>
    </recommendedName>
</protein>
<reference evidence="7" key="1">
    <citation type="journal article" date="2019" name="Int. J. Syst. Evol. Microbiol.">
        <title>The Global Catalogue of Microorganisms (GCM) 10K type strain sequencing project: providing services to taxonomists for standard genome sequencing and annotation.</title>
        <authorList>
            <consortium name="The Broad Institute Genomics Platform"/>
            <consortium name="The Broad Institute Genome Sequencing Center for Infectious Disease"/>
            <person name="Wu L."/>
            <person name="Ma J."/>
        </authorList>
    </citation>
    <scope>NUCLEOTIDE SEQUENCE [LARGE SCALE GENOMIC DNA]</scope>
    <source>
        <strain evidence="7">CCM 2767</strain>
    </source>
</reference>
<dbReference type="FunFam" id="3.30.420.10:FF:000045">
    <property type="entry name" value="3'-5' exonuclease DinG"/>
    <property type="match status" value="1"/>
</dbReference>
<dbReference type="CDD" id="cd06127">
    <property type="entry name" value="DEDDh"/>
    <property type="match status" value="1"/>
</dbReference>
<dbReference type="GO" id="GO:0003677">
    <property type="term" value="F:DNA binding"/>
    <property type="evidence" value="ECO:0007669"/>
    <property type="project" value="InterPro"/>
</dbReference>
<evidence type="ECO:0000259" key="5">
    <source>
        <dbReference type="SMART" id="SM00479"/>
    </source>
</evidence>
<dbReference type="PANTHER" id="PTHR30231">
    <property type="entry name" value="DNA POLYMERASE III SUBUNIT EPSILON"/>
    <property type="match status" value="1"/>
</dbReference>
<dbReference type="SUPFAM" id="SSF53098">
    <property type="entry name" value="Ribonuclease H-like"/>
    <property type="match status" value="1"/>
</dbReference>
<dbReference type="InterPro" id="IPR036397">
    <property type="entry name" value="RNaseH_sf"/>
</dbReference>
<comment type="caution">
    <text evidence="6">The sequence shown here is derived from an EMBL/GenBank/DDBJ whole genome shotgun (WGS) entry which is preliminary data.</text>
</comment>
<evidence type="ECO:0000313" key="7">
    <source>
        <dbReference type="Proteomes" id="UP000642180"/>
    </source>
</evidence>
<dbReference type="EC" id="2.7.7.7" evidence="1"/>
<dbReference type="SMART" id="SM00479">
    <property type="entry name" value="EXOIII"/>
    <property type="match status" value="1"/>
</dbReference>
<keyword evidence="7" id="KW-1185">Reference proteome</keyword>
<dbReference type="GO" id="GO:0005829">
    <property type="term" value="C:cytosol"/>
    <property type="evidence" value="ECO:0007669"/>
    <property type="project" value="TreeGrafter"/>
</dbReference>
<dbReference type="AlphaFoldDB" id="A0A8J3APN4"/>
<gene>
    <name evidence="6" type="ORF">GCM10008066_15720</name>
</gene>
<dbReference type="GO" id="GO:0045004">
    <property type="term" value="P:DNA replication proofreading"/>
    <property type="evidence" value="ECO:0007669"/>
    <property type="project" value="TreeGrafter"/>
</dbReference>
<dbReference type="EMBL" id="BMDI01000001">
    <property type="protein sequence ID" value="GGI18766.1"/>
    <property type="molecule type" value="Genomic_DNA"/>
</dbReference>
<dbReference type="GO" id="GO:0008408">
    <property type="term" value="F:3'-5' exonuclease activity"/>
    <property type="evidence" value="ECO:0007669"/>
    <property type="project" value="TreeGrafter"/>
</dbReference>
<comment type="subunit">
    <text evidence="3">DNA polymerase III contains a core (composed of alpha, epsilon and theta chains) that associates with a tau subunit. This core dimerizes to form the POLIII' complex. PolIII' associates with the gamma complex (composed of gamma, delta, delta', psi and chi chains) and with the beta chain to form the complete DNA polymerase III complex.</text>
</comment>
<dbReference type="GO" id="GO:0003887">
    <property type="term" value="F:DNA-directed DNA polymerase activity"/>
    <property type="evidence" value="ECO:0007669"/>
    <property type="project" value="UniProtKB-EC"/>
</dbReference>